<dbReference type="EMBL" id="AHCD03000034">
    <property type="protein sequence ID" value="KAF7786995.1"/>
    <property type="molecule type" value="Genomic_DNA"/>
</dbReference>
<protein>
    <submittedName>
        <fullName evidence="1">Uncharacterized protein</fullName>
    </submittedName>
</protein>
<gene>
    <name evidence="1" type="ORF">PRUB_a3835</name>
</gene>
<proteinExistence type="predicted"/>
<dbReference type="RefSeq" id="WP_010385797.1">
    <property type="nucleotide sequence ID" value="NZ_AHCD03000034.1"/>
</dbReference>
<name>A0A8T0CAH8_9GAMM</name>
<sequence length="144" mass="17680">MFEMSEFEQIFSRIENWSARVDSLERIVGEWLYTYFKEHSEVEDMCEEYFNGDREDEAHKQRIRDANQLLFEKYWCNQSEYYKPNWFSNIRLYTWEKVSHIEVLQNHDPDNCVIMCKYIYDGVPYGLLLRLIDNSLFVEHSFDQ</sequence>
<dbReference type="Proteomes" id="UP000016480">
    <property type="component" value="Unassembled WGS sequence"/>
</dbReference>
<accession>A0A8T0CAH8</accession>
<organism evidence="1 2">
    <name type="scientific">Pseudoalteromonas rubra</name>
    <dbReference type="NCBI Taxonomy" id="43658"/>
    <lineage>
        <taxon>Bacteria</taxon>
        <taxon>Pseudomonadati</taxon>
        <taxon>Pseudomonadota</taxon>
        <taxon>Gammaproteobacteria</taxon>
        <taxon>Alteromonadales</taxon>
        <taxon>Pseudoalteromonadaceae</taxon>
        <taxon>Pseudoalteromonas</taxon>
    </lineage>
</organism>
<evidence type="ECO:0000313" key="1">
    <source>
        <dbReference type="EMBL" id="KAF7786995.1"/>
    </source>
</evidence>
<dbReference type="GeneID" id="61357656"/>
<evidence type="ECO:0000313" key="2">
    <source>
        <dbReference type="Proteomes" id="UP000016480"/>
    </source>
</evidence>
<comment type="caution">
    <text evidence="1">The sequence shown here is derived from an EMBL/GenBank/DDBJ whole genome shotgun (WGS) entry which is preliminary data.</text>
</comment>
<reference evidence="1 2" key="1">
    <citation type="journal article" date="2012" name="J. Bacteriol.">
        <title>Genome sequence of the cycloprodigiosin-producing bacterial strain Pseudoalteromonas rubra ATCC 29570(T).</title>
        <authorList>
            <person name="Xie B.B."/>
            <person name="Shu Y.L."/>
            <person name="Qin Q.L."/>
            <person name="Rong J.C."/>
            <person name="Zhang X.Y."/>
            <person name="Chen X.L."/>
            <person name="Zhou B.C."/>
            <person name="Zhang Y.Z."/>
        </authorList>
    </citation>
    <scope>NUCLEOTIDE SEQUENCE [LARGE SCALE GENOMIC DNA]</scope>
    <source>
        <strain evidence="1 2">DSM 6842</strain>
    </source>
</reference>
<dbReference type="AlphaFoldDB" id="A0A8T0CAH8"/>